<feature type="transmembrane region" description="Helical" evidence="7">
    <location>
        <begin position="21"/>
        <end position="41"/>
    </location>
</feature>
<name>A0ABW5YSD0_9SPHI</name>
<dbReference type="RefSeq" id="WP_380918676.1">
    <property type="nucleotide sequence ID" value="NZ_JBHUPE010000003.1"/>
</dbReference>
<evidence type="ECO:0000256" key="6">
    <source>
        <dbReference type="ARBA" id="ARBA00038076"/>
    </source>
</evidence>
<comment type="subcellular location">
    <subcellularLocation>
        <location evidence="1">Cell membrane</location>
        <topology evidence="1">Multi-pass membrane protein</topology>
    </subcellularLocation>
</comment>
<evidence type="ECO:0000259" key="9">
    <source>
        <dbReference type="Pfam" id="PF12704"/>
    </source>
</evidence>
<feature type="transmembrane region" description="Helical" evidence="7">
    <location>
        <begin position="729"/>
        <end position="748"/>
    </location>
</feature>
<feature type="domain" description="ABC3 transporter permease C-terminal" evidence="8">
    <location>
        <begin position="680"/>
        <end position="793"/>
    </location>
</feature>
<evidence type="ECO:0000313" key="10">
    <source>
        <dbReference type="EMBL" id="MFD2903359.1"/>
    </source>
</evidence>
<proteinExistence type="inferred from homology"/>
<feature type="transmembrane region" description="Helical" evidence="7">
    <location>
        <begin position="763"/>
        <end position="783"/>
    </location>
</feature>
<evidence type="ECO:0000256" key="5">
    <source>
        <dbReference type="ARBA" id="ARBA00023136"/>
    </source>
</evidence>
<evidence type="ECO:0000259" key="8">
    <source>
        <dbReference type="Pfam" id="PF02687"/>
    </source>
</evidence>
<comment type="caution">
    <text evidence="10">The sequence shown here is derived from an EMBL/GenBank/DDBJ whole genome shotgun (WGS) entry which is preliminary data.</text>
</comment>
<evidence type="ECO:0000256" key="3">
    <source>
        <dbReference type="ARBA" id="ARBA00022692"/>
    </source>
</evidence>
<dbReference type="EMBL" id="JBHUPE010000003">
    <property type="protein sequence ID" value="MFD2903359.1"/>
    <property type="molecule type" value="Genomic_DNA"/>
</dbReference>
<gene>
    <name evidence="10" type="ORF">ACFS6I_05450</name>
</gene>
<keyword evidence="4 7" id="KW-1133">Transmembrane helix</keyword>
<feature type="transmembrane region" description="Helical" evidence="7">
    <location>
        <begin position="279"/>
        <end position="300"/>
    </location>
</feature>
<reference evidence="11" key="1">
    <citation type="journal article" date="2019" name="Int. J. Syst. Evol. Microbiol.">
        <title>The Global Catalogue of Microorganisms (GCM) 10K type strain sequencing project: providing services to taxonomists for standard genome sequencing and annotation.</title>
        <authorList>
            <consortium name="The Broad Institute Genomics Platform"/>
            <consortium name="The Broad Institute Genome Sequencing Center for Infectious Disease"/>
            <person name="Wu L."/>
            <person name="Ma J."/>
        </authorList>
    </citation>
    <scope>NUCLEOTIDE SEQUENCE [LARGE SCALE GENOMIC DNA]</scope>
    <source>
        <strain evidence="11">KCTC 22209</strain>
    </source>
</reference>
<organism evidence="10 11">
    <name type="scientific">Sphingobacterium anhuiense</name>
    <dbReference type="NCBI Taxonomy" id="493780"/>
    <lineage>
        <taxon>Bacteria</taxon>
        <taxon>Pseudomonadati</taxon>
        <taxon>Bacteroidota</taxon>
        <taxon>Sphingobacteriia</taxon>
        <taxon>Sphingobacteriales</taxon>
        <taxon>Sphingobacteriaceae</taxon>
        <taxon>Sphingobacterium</taxon>
    </lineage>
</organism>
<dbReference type="Pfam" id="PF02687">
    <property type="entry name" value="FtsX"/>
    <property type="match status" value="2"/>
</dbReference>
<keyword evidence="5 7" id="KW-0472">Membrane</keyword>
<feature type="transmembrane region" description="Helical" evidence="7">
    <location>
        <begin position="421"/>
        <end position="441"/>
    </location>
</feature>
<evidence type="ECO:0000256" key="2">
    <source>
        <dbReference type="ARBA" id="ARBA00022475"/>
    </source>
</evidence>
<protein>
    <submittedName>
        <fullName evidence="10">ABC transporter permease</fullName>
    </submittedName>
</protein>
<dbReference type="InterPro" id="IPR025857">
    <property type="entry name" value="MacB_PCD"/>
</dbReference>
<evidence type="ECO:0000256" key="1">
    <source>
        <dbReference type="ARBA" id="ARBA00004651"/>
    </source>
</evidence>
<dbReference type="InterPro" id="IPR050250">
    <property type="entry name" value="Macrolide_Exporter_MacB"/>
</dbReference>
<evidence type="ECO:0000256" key="7">
    <source>
        <dbReference type="SAM" id="Phobius"/>
    </source>
</evidence>
<feature type="domain" description="MacB-like periplasmic core" evidence="9">
    <location>
        <begin position="428"/>
        <end position="639"/>
    </location>
</feature>
<dbReference type="InterPro" id="IPR003838">
    <property type="entry name" value="ABC3_permease_C"/>
</dbReference>
<feature type="transmembrane region" description="Helical" evidence="7">
    <location>
        <begin position="681"/>
        <end position="702"/>
    </location>
</feature>
<keyword evidence="11" id="KW-1185">Reference proteome</keyword>
<evidence type="ECO:0000256" key="4">
    <source>
        <dbReference type="ARBA" id="ARBA00022989"/>
    </source>
</evidence>
<feature type="transmembrane region" description="Helical" evidence="7">
    <location>
        <begin position="332"/>
        <end position="354"/>
    </location>
</feature>
<dbReference type="PANTHER" id="PTHR30572:SF4">
    <property type="entry name" value="ABC TRANSPORTER PERMEASE YTRF"/>
    <property type="match status" value="1"/>
</dbReference>
<dbReference type="Pfam" id="PF12704">
    <property type="entry name" value="MacB_PCD"/>
    <property type="match status" value="1"/>
</dbReference>
<feature type="transmembrane region" description="Helical" evidence="7">
    <location>
        <begin position="374"/>
        <end position="400"/>
    </location>
</feature>
<keyword evidence="3 7" id="KW-0812">Transmembrane</keyword>
<evidence type="ECO:0000313" key="11">
    <source>
        <dbReference type="Proteomes" id="UP001597509"/>
    </source>
</evidence>
<keyword evidence="2" id="KW-1003">Cell membrane</keyword>
<dbReference type="Proteomes" id="UP001597509">
    <property type="component" value="Unassembled WGS sequence"/>
</dbReference>
<sequence>MILNEIKIAWRSLLKNKFFSLLNVFGLMLGFTGFILSYQYINRETSYDKWNPNYDRIYQVGLTANGGYSDLLPPSFAPLIKERIPEIELAGRKVNYNYGGYPMFGESTVYVKNTALIDSGAAKIFQIQSKTGPLYKTKEQVEATLMKENLAKVLFKESDLKFDEPIPLPYLSKSMGLTENIYGILDDRKKSLIDYDLLMIRETPSELDSGNPFLFNTYIQVKEGSDIHSITKKIDKLYQDEIAKREIMAASSFTHGSIYLDPLANLHLRPKAASATPYLIIWIIGILSLIILVLASANFANMIMAQANQRVKELAVKKILGGSRWSLIRQQLLEVLLVTSIAALLSLILLILTGNVLQKWFNDDLKEYLLTKTSIIQLVVVIVFTTLLSGIYPAIVLSGFKSVNLLKGELTSGSKKSTFRNALLTFQIIIAVIFITGMIVVRQQLNFVQTTDKGFEPAQVINFKGIGLYYDAKLDGTYQNLKVRLQLNPNIESVSSATNIPGEGEIPPKKQFSYSQRKFDLDHIGIDAGYFKTLGISTVTGNSTIAVDKIVKDTSAHYAVINETAAKSLGIAQPLGTKIAGCDVTFEVIAIVKDSKAYGFESLAQPALYSFKDECGPARYQTTLMIKTAPGKVQEAIAAVTEEWKKNPSSESLPLDYTFMDQQYALLNQKQVQLQTAFNSFTLLSVIIAALGLVSMSAYHISVRKKEIGIRKVLGASIKIIFLQLNRPFLRICILGSIMAVPMAYLVFDKWLNHFAYRIQIQWWYFLIAIFIVLSITLLSISLQSIKATKANPMESLKDE</sequence>
<comment type="similarity">
    <text evidence="6">Belongs to the ABC-4 integral membrane protein family.</text>
</comment>
<feature type="domain" description="ABC3 transporter permease C-terminal" evidence="8">
    <location>
        <begin position="286"/>
        <end position="398"/>
    </location>
</feature>
<accession>A0ABW5YSD0</accession>
<dbReference type="PANTHER" id="PTHR30572">
    <property type="entry name" value="MEMBRANE COMPONENT OF TRANSPORTER-RELATED"/>
    <property type="match status" value="1"/>
</dbReference>